<sequence>MRRILPYPVLTASLVIVWMLLNAFSLGHFLLGLVVAVGASRAMMQLEPSKPRLRRWQLIPWLCGIVLLDIARSNIAVATIILRGDRQARRAGFVSIPLDLRDRTGLAVLACIVTSTPGTAWVEYDSASGVLLIHVLDLVDEQEWVDLIKTRYEATLREIFE</sequence>
<dbReference type="PANTHER" id="PTHR34584:SF1">
    <property type="entry name" value="NA(+)_H(+) ANTIPORTER SUBUNIT E1"/>
    <property type="match status" value="1"/>
</dbReference>
<organism evidence="8 9">
    <name type="scientific">Aminobacter aganoensis</name>
    <dbReference type="NCBI Taxonomy" id="83264"/>
    <lineage>
        <taxon>Bacteria</taxon>
        <taxon>Pseudomonadati</taxon>
        <taxon>Pseudomonadota</taxon>
        <taxon>Alphaproteobacteria</taxon>
        <taxon>Hyphomicrobiales</taxon>
        <taxon>Phyllobacteriaceae</taxon>
        <taxon>Aminobacter</taxon>
    </lineage>
</organism>
<evidence type="ECO:0000256" key="7">
    <source>
        <dbReference type="SAM" id="Phobius"/>
    </source>
</evidence>
<keyword evidence="6 7" id="KW-0472">Membrane</keyword>
<gene>
    <name evidence="8" type="ORF">GGR00_000845</name>
</gene>
<proteinExistence type="inferred from homology"/>
<accession>A0A7X0F4R0</accession>
<evidence type="ECO:0000313" key="9">
    <source>
        <dbReference type="Proteomes" id="UP000536262"/>
    </source>
</evidence>
<evidence type="ECO:0000256" key="6">
    <source>
        <dbReference type="ARBA" id="ARBA00023136"/>
    </source>
</evidence>
<evidence type="ECO:0000256" key="4">
    <source>
        <dbReference type="ARBA" id="ARBA00022692"/>
    </source>
</evidence>
<dbReference type="NCBIfam" id="NF006520">
    <property type="entry name" value="PRK08965.1-4"/>
    <property type="match status" value="1"/>
</dbReference>
<dbReference type="GO" id="GO:0005886">
    <property type="term" value="C:plasma membrane"/>
    <property type="evidence" value="ECO:0007669"/>
    <property type="project" value="UniProtKB-SubCell"/>
</dbReference>
<dbReference type="PIRSF" id="PIRSF019239">
    <property type="entry name" value="MrpE"/>
    <property type="match status" value="1"/>
</dbReference>
<comment type="subcellular location">
    <subcellularLocation>
        <location evidence="1">Cell membrane</location>
        <topology evidence="1">Multi-pass membrane protein</topology>
    </subcellularLocation>
</comment>
<dbReference type="AlphaFoldDB" id="A0A7X0F4R0"/>
<name>A0A7X0F4R0_9HYPH</name>
<keyword evidence="3" id="KW-1003">Cell membrane</keyword>
<comment type="similarity">
    <text evidence="2">Belongs to the CPA3 antiporters (TC 2.A.63) subunit E family.</text>
</comment>
<comment type="caution">
    <text evidence="8">The sequence shown here is derived from an EMBL/GenBank/DDBJ whole genome shotgun (WGS) entry which is preliminary data.</text>
</comment>
<feature type="transmembrane region" description="Helical" evidence="7">
    <location>
        <begin position="12"/>
        <end position="38"/>
    </location>
</feature>
<keyword evidence="5 7" id="KW-1133">Transmembrane helix</keyword>
<evidence type="ECO:0000256" key="2">
    <source>
        <dbReference type="ARBA" id="ARBA00006228"/>
    </source>
</evidence>
<feature type="transmembrane region" description="Helical" evidence="7">
    <location>
        <begin position="58"/>
        <end position="82"/>
    </location>
</feature>
<keyword evidence="4 7" id="KW-0812">Transmembrane</keyword>
<evidence type="ECO:0000256" key="1">
    <source>
        <dbReference type="ARBA" id="ARBA00004651"/>
    </source>
</evidence>
<evidence type="ECO:0000313" key="8">
    <source>
        <dbReference type="EMBL" id="MBB6353077.1"/>
    </source>
</evidence>
<dbReference type="Proteomes" id="UP000536262">
    <property type="component" value="Unassembled WGS sequence"/>
</dbReference>
<dbReference type="RefSeq" id="WP_184698145.1">
    <property type="nucleotide sequence ID" value="NZ_BAABEG010000001.1"/>
</dbReference>
<reference evidence="8 9" key="1">
    <citation type="submission" date="2020-08" db="EMBL/GenBank/DDBJ databases">
        <title>Genomic Encyclopedia of Type Strains, Phase IV (KMG-IV): sequencing the most valuable type-strain genomes for metagenomic binning, comparative biology and taxonomic classification.</title>
        <authorList>
            <person name="Goeker M."/>
        </authorList>
    </citation>
    <scope>NUCLEOTIDE SEQUENCE [LARGE SCALE GENOMIC DNA]</scope>
    <source>
        <strain evidence="8 9">DSM 7051</strain>
    </source>
</reference>
<evidence type="ECO:0000256" key="3">
    <source>
        <dbReference type="ARBA" id="ARBA00022475"/>
    </source>
</evidence>
<dbReference type="InterPro" id="IPR002758">
    <property type="entry name" value="Cation_antiport_E"/>
</dbReference>
<evidence type="ECO:0000256" key="5">
    <source>
        <dbReference type="ARBA" id="ARBA00022989"/>
    </source>
</evidence>
<dbReference type="Pfam" id="PF01899">
    <property type="entry name" value="MNHE"/>
    <property type="match status" value="1"/>
</dbReference>
<keyword evidence="9" id="KW-1185">Reference proteome</keyword>
<dbReference type="EMBL" id="JACHOU010000002">
    <property type="protein sequence ID" value="MBB6353077.1"/>
    <property type="molecule type" value="Genomic_DNA"/>
</dbReference>
<protein>
    <submittedName>
        <fullName evidence="8">Multicomponent K+:H+ antiporter subunit E</fullName>
    </submittedName>
</protein>
<dbReference type="GO" id="GO:0008324">
    <property type="term" value="F:monoatomic cation transmembrane transporter activity"/>
    <property type="evidence" value="ECO:0007669"/>
    <property type="project" value="InterPro"/>
</dbReference>
<dbReference type="PANTHER" id="PTHR34584">
    <property type="entry name" value="NA(+)/H(+) ANTIPORTER SUBUNIT E1"/>
    <property type="match status" value="1"/>
</dbReference>